<dbReference type="CDD" id="cd07067">
    <property type="entry name" value="HP_PGM_like"/>
    <property type="match status" value="1"/>
</dbReference>
<keyword evidence="3" id="KW-1185">Reference proteome</keyword>
<evidence type="ECO:0000313" key="2">
    <source>
        <dbReference type="EMBL" id="AII88386.1"/>
    </source>
</evidence>
<dbReference type="EMBL" id="CP003984">
    <property type="protein sequence ID" value="AII88386.1"/>
    <property type="molecule type" value="Genomic_DNA"/>
</dbReference>
<evidence type="ECO:0000256" key="1">
    <source>
        <dbReference type="ARBA" id="ARBA00022801"/>
    </source>
</evidence>
<dbReference type="InterPro" id="IPR029033">
    <property type="entry name" value="His_PPase_superfam"/>
</dbReference>
<dbReference type="RefSeq" id="WP_044050938.1">
    <property type="nucleotide sequence ID" value="NZ_CP003984.1"/>
</dbReference>
<dbReference type="GeneID" id="93368206"/>
<dbReference type="Proteomes" id="UP000028680">
    <property type="component" value="Chromosome"/>
</dbReference>
<dbReference type="SUPFAM" id="SSF53254">
    <property type="entry name" value="Phosphoglycerate mutase-like"/>
    <property type="match status" value="1"/>
</dbReference>
<name>A0AAN0RLD2_9RHOB</name>
<dbReference type="InterPro" id="IPR051021">
    <property type="entry name" value="Mito_Ser/Thr_phosphatase"/>
</dbReference>
<dbReference type="GO" id="GO:0016787">
    <property type="term" value="F:hydrolase activity"/>
    <property type="evidence" value="ECO:0007669"/>
    <property type="project" value="UniProtKB-KW"/>
</dbReference>
<dbReference type="PIRSF" id="PIRSF000709">
    <property type="entry name" value="6PFK_2-Ptase"/>
    <property type="match status" value="1"/>
</dbReference>
<dbReference type="InterPro" id="IPR013078">
    <property type="entry name" value="His_Pase_superF_clade-1"/>
</dbReference>
<reference evidence="2 3" key="1">
    <citation type="journal article" date="2014" name="ISME J.">
        <title>Adaptation of an abundant Roseobacter RCA organism to pelagic systems revealed by genomic and transcriptomic analyses.</title>
        <authorList>
            <person name="Voget S."/>
            <person name="Wemheuer B."/>
            <person name="Brinkhoff T."/>
            <person name="Vollmers J."/>
            <person name="Dietrich S."/>
            <person name="Giebel H.A."/>
            <person name="Beardsley C."/>
            <person name="Sardemann C."/>
            <person name="Bakenhus I."/>
            <person name="Billerbeck S."/>
            <person name="Daniel R."/>
            <person name="Simon M."/>
        </authorList>
    </citation>
    <scope>NUCLEOTIDE SEQUENCE [LARGE SCALE GENOMIC DNA]</scope>
    <source>
        <strain evidence="2 3">RCA23</strain>
    </source>
</reference>
<dbReference type="SMART" id="SM00855">
    <property type="entry name" value="PGAM"/>
    <property type="match status" value="1"/>
</dbReference>
<proteinExistence type="predicted"/>
<protein>
    <submittedName>
        <fullName evidence="2">Phosphoglycerate mutase family protein</fullName>
    </submittedName>
</protein>
<organism evidence="2 3">
    <name type="scientific">Planktomarina temperata RCA23</name>
    <dbReference type="NCBI Taxonomy" id="666509"/>
    <lineage>
        <taxon>Bacteria</taxon>
        <taxon>Pseudomonadati</taxon>
        <taxon>Pseudomonadota</taxon>
        <taxon>Alphaproteobacteria</taxon>
        <taxon>Rhodobacterales</taxon>
        <taxon>Paracoccaceae</taxon>
        <taxon>Planktomarina</taxon>
    </lineage>
</organism>
<dbReference type="Pfam" id="PF00300">
    <property type="entry name" value="His_Phos_1"/>
    <property type="match status" value="1"/>
</dbReference>
<keyword evidence="1" id="KW-0378">Hydrolase</keyword>
<gene>
    <name evidence="2" type="ORF">RCA23_c28840</name>
</gene>
<dbReference type="PANTHER" id="PTHR20935">
    <property type="entry name" value="PHOSPHOGLYCERATE MUTASE-RELATED"/>
    <property type="match status" value="1"/>
</dbReference>
<sequence>MSQSEIILIRHGQANTGAQDEESYDKLSATGHQQSAWLGDYLRAQDTAFDRVICGDLRRHQETAAGLALSQSIAIDPRVNELRYFDLAREYQAQTRKPLPSSAEEFAQHAPQLFTAWHAGRLDSAHESYRSFADRFGQVMSELTELGGRSLVITSGGVIGMAIAQHLSLGPEGFAQVMLPIHNSSIHRFSIAQGATQMASYNGTPHLDAADRRHARTVI</sequence>
<evidence type="ECO:0000313" key="3">
    <source>
        <dbReference type="Proteomes" id="UP000028680"/>
    </source>
</evidence>
<dbReference type="KEGG" id="ptp:RCA23_c28840"/>
<dbReference type="PANTHER" id="PTHR20935:SF0">
    <property type="entry name" value="SERINE_THREONINE-PROTEIN PHOSPHATASE PGAM5, MITOCHONDRIAL"/>
    <property type="match status" value="1"/>
</dbReference>
<dbReference type="Gene3D" id="3.40.50.1240">
    <property type="entry name" value="Phosphoglycerate mutase-like"/>
    <property type="match status" value="1"/>
</dbReference>
<accession>A0AAN0RLD2</accession>
<dbReference type="AlphaFoldDB" id="A0AAN0RLD2"/>